<evidence type="ECO:0000256" key="4">
    <source>
        <dbReference type="ARBA" id="ARBA00012076"/>
    </source>
</evidence>
<dbReference type="SUPFAM" id="SSF51735">
    <property type="entry name" value="NAD(P)-binding Rossmann-fold domains"/>
    <property type="match status" value="1"/>
</dbReference>
<dbReference type="InterPro" id="IPR036291">
    <property type="entry name" value="NAD(P)-bd_dom_sf"/>
</dbReference>
<dbReference type="GO" id="GO:0016509">
    <property type="term" value="F:long-chain (3S)-3-hydroxyacyl-CoA dehydrogenase (NAD+) activity"/>
    <property type="evidence" value="ECO:0007669"/>
    <property type="project" value="TreeGrafter"/>
</dbReference>
<evidence type="ECO:0000256" key="5">
    <source>
        <dbReference type="ARBA" id="ARBA00022832"/>
    </source>
</evidence>
<dbReference type="EC" id="4.2.1.17" evidence="4"/>
<evidence type="ECO:0000256" key="11">
    <source>
        <dbReference type="ARBA" id="ARBA00023239"/>
    </source>
</evidence>
<dbReference type="InterPro" id="IPR001753">
    <property type="entry name" value="Enoyl-CoA_hydra/iso"/>
</dbReference>
<keyword evidence="9" id="KW-0443">Lipid metabolism</keyword>
<dbReference type="AlphaFoldDB" id="A0A918DWI2"/>
<dbReference type="PROSITE" id="PS00067">
    <property type="entry name" value="3HCDH"/>
    <property type="match status" value="1"/>
</dbReference>
<name>A0A918DWI2_9GAMM</name>
<sequence length="715" mass="77087">MLYAGQAVSVRDAGDGLYEIVFDLAGESVNKFNQATLNELRDAVAAVREADGVKGVLFSSAKDVFVVGADITEFTGMFENGEDEIVAGILETTKIFNAVEDLPVPTVAAINGIALGGGFELCLATDYRVMSTKAKVGLPEVKLGIYPGWGGTVRLSRLIGVDNANEWVCGGSEKKAAAALKDGAVDAVVAPEMLRDAALDLLRQCIDGKFDYQARRAEKQQPVTLSQIEQMMAFESAKGVIGAQAGKHYPAPLAALATMQKHAGLTRDAALEVEARGFAKLAKTDVSRALVGIFMKDQAVKKAARKHARGAEPVKQAAVLGAGIMGGGVAYQSASRGTPILMKDINEQALQLGLDEATKLLAGQVKRGRLDAAGMAKTLTQIRPTLNYGDFGNVDLVVEAVVENPKIKKAVLAETESHLKDGAILASNTSTISITELATALEKPENFCGMHFFNPVHRMPLVEVIRGEKTSDEAVARTVAYAQAMGKTPIVVNDCPGFLVNRILFPYFAGFSLLLRDGADFRQVDKAMEGFGWPMGPAYLLDVVGIDTAYHGDEVMAQGFPDRMAHEGENVVDRMFKLERLGQKNGKGFYAYEPDRKGKPKKIFDESVFELLDGVVGERQDLDAEEIIARMMIPLCIETARCLEDGIVATPAEADMGLVYGIGFPPFRGGALYYLDEMGLDRFCEMAARYADLGPLYQPTERMKQMAANGETYYG</sequence>
<dbReference type="GO" id="GO:0004165">
    <property type="term" value="F:delta(3)-delta(2)-enoyl-CoA isomerase activity"/>
    <property type="evidence" value="ECO:0007669"/>
    <property type="project" value="InterPro"/>
</dbReference>
<dbReference type="InterPro" id="IPR029045">
    <property type="entry name" value="ClpP/crotonase-like_dom_sf"/>
</dbReference>
<proteinExistence type="inferred from homology"/>
<gene>
    <name evidence="17" type="primary">fadB</name>
    <name evidence="17" type="ORF">GCM10011348_38230</name>
</gene>
<evidence type="ECO:0000256" key="7">
    <source>
        <dbReference type="ARBA" id="ARBA00023002"/>
    </source>
</evidence>
<dbReference type="Pfam" id="PF00725">
    <property type="entry name" value="3HCDH"/>
    <property type="match status" value="1"/>
</dbReference>
<dbReference type="PROSITE" id="PS00166">
    <property type="entry name" value="ENOYL_COA_HYDRATASE"/>
    <property type="match status" value="1"/>
</dbReference>
<dbReference type="InterPro" id="IPR050136">
    <property type="entry name" value="FA_oxidation_alpha_subunit"/>
</dbReference>
<dbReference type="GO" id="GO:0036125">
    <property type="term" value="C:fatty acid beta-oxidation multienzyme complex"/>
    <property type="evidence" value="ECO:0007669"/>
    <property type="project" value="InterPro"/>
</dbReference>
<dbReference type="FunFam" id="3.40.50.720:FF:000009">
    <property type="entry name" value="Fatty oxidation complex, alpha subunit"/>
    <property type="match status" value="1"/>
</dbReference>
<dbReference type="CDD" id="cd06558">
    <property type="entry name" value="crotonase-like"/>
    <property type="match status" value="1"/>
</dbReference>
<dbReference type="PANTHER" id="PTHR43612:SF3">
    <property type="entry name" value="TRIFUNCTIONAL ENZYME SUBUNIT ALPHA, MITOCHONDRIAL"/>
    <property type="match status" value="1"/>
</dbReference>
<dbReference type="NCBIfam" id="TIGR02437">
    <property type="entry name" value="FadB"/>
    <property type="match status" value="1"/>
</dbReference>
<evidence type="ECO:0000313" key="17">
    <source>
        <dbReference type="EMBL" id="GGO86725.1"/>
    </source>
</evidence>
<keyword evidence="6" id="KW-0442">Lipid degradation</keyword>
<comment type="similarity">
    <text evidence="3">In the N-terminal section; belongs to the enoyl-CoA hydratase/isomerase family.</text>
</comment>
<dbReference type="Gene3D" id="3.40.50.720">
    <property type="entry name" value="NAD(P)-binding Rossmann-like Domain"/>
    <property type="match status" value="1"/>
</dbReference>
<evidence type="ECO:0000256" key="1">
    <source>
        <dbReference type="ARBA" id="ARBA00005005"/>
    </source>
</evidence>
<dbReference type="InterPro" id="IPR012799">
    <property type="entry name" value="FadB"/>
</dbReference>
<feature type="domain" description="3-hydroxyacyl-CoA dehydrogenase C-terminal" evidence="15">
    <location>
        <begin position="497"/>
        <end position="592"/>
    </location>
</feature>
<dbReference type="SUPFAM" id="SSF48179">
    <property type="entry name" value="6-phosphogluconate dehydrogenase C-terminal domain-like"/>
    <property type="match status" value="2"/>
</dbReference>
<dbReference type="InterPro" id="IPR006180">
    <property type="entry name" value="3-OHacyl-CoA_DH_CS"/>
</dbReference>
<dbReference type="PANTHER" id="PTHR43612">
    <property type="entry name" value="TRIFUNCTIONAL ENZYME SUBUNIT ALPHA"/>
    <property type="match status" value="1"/>
</dbReference>
<comment type="pathway">
    <text evidence="1">Lipid metabolism; fatty acid beta-oxidation.</text>
</comment>
<dbReference type="InterPro" id="IPR008927">
    <property type="entry name" value="6-PGluconate_DH-like_C_sf"/>
</dbReference>
<comment type="caution">
    <text evidence="17">The sequence shown here is derived from an EMBL/GenBank/DDBJ whole genome shotgun (WGS) entry which is preliminary data.</text>
</comment>
<keyword evidence="8" id="KW-0520">NAD</keyword>
<keyword evidence="10" id="KW-0413">Isomerase</keyword>
<keyword evidence="12" id="KW-0511">Multifunctional enzyme</keyword>
<keyword evidence="11" id="KW-0456">Lyase</keyword>
<accession>A0A918DWI2</accession>
<comment type="similarity">
    <text evidence="2">In the central section; belongs to the 3-hydroxyacyl-CoA dehydrogenase family.</text>
</comment>
<dbReference type="Pfam" id="PF02737">
    <property type="entry name" value="3HCDH_N"/>
    <property type="match status" value="1"/>
</dbReference>
<dbReference type="GO" id="GO:0004300">
    <property type="term" value="F:enoyl-CoA hydratase activity"/>
    <property type="evidence" value="ECO:0007669"/>
    <property type="project" value="UniProtKB-EC"/>
</dbReference>
<evidence type="ECO:0000256" key="14">
    <source>
        <dbReference type="RuleBase" id="RU003707"/>
    </source>
</evidence>
<evidence type="ECO:0000259" key="15">
    <source>
        <dbReference type="Pfam" id="PF00725"/>
    </source>
</evidence>
<dbReference type="Proteomes" id="UP000599578">
    <property type="component" value="Unassembled WGS sequence"/>
</dbReference>
<evidence type="ECO:0000256" key="3">
    <source>
        <dbReference type="ARBA" id="ARBA00008750"/>
    </source>
</evidence>
<dbReference type="InterPro" id="IPR018376">
    <property type="entry name" value="Enoyl-CoA_hyd/isom_CS"/>
</dbReference>
<dbReference type="GO" id="GO:0070403">
    <property type="term" value="F:NAD+ binding"/>
    <property type="evidence" value="ECO:0007669"/>
    <property type="project" value="InterPro"/>
</dbReference>
<keyword evidence="5" id="KW-0276">Fatty acid metabolism</keyword>
<dbReference type="EMBL" id="BMLT01000011">
    <property type="protein sequence ID" value="GGO86725.1"/>
    <property type="molecule type" value="Genomic_DNA"/>
</dbReference>
<evidence type="ECO:0000256" key="6">
    <source>
        <dbReference type="ARBA" id="ARBA00022963"/>
    </source>
</evidence>
<dbReference type="GO" id="GO:0006635">
    <property type="term" value="P:fatty acid beta-oxidation"/>
    <property type="evidence" value="ECO:0007669"/>
    <property type="project" value="UniProtKB-ARBA"/>
</dbReference>
<dbReference type="RefSeq" id="WP_188862223.1">
    <property type="nucleotide sequence ID" value="NZ_BMLT01000011.1"/>
</dbReference>
<dbReference type="Pfam" id="PF00378">
    <property type="entry name" value="ECH_1"/>
    <property type="match status" value="1"/>
</dbReference>
<dbReference type="Gene3D" id="1.10.1040.50">
    <property type="match status" value="1"/>
</dbReference>
<dbReference type="NCBIfam" id="NF008727">
    <property type="entry name" value="PRK11730.1"/>
    <property type="match status" value="1"/>
</dbReference>
<evidence type="ECO:0000256" key="12">
    <source>
        <dbReference type="ARBA" id="ARBA00023268"/>
    </source>
</evidence>
<dbReference type="Gene3D" id="3.90.226.10">
    <property type="entry name" value="2-enoyl-CoA Hydratase, Chain A, domain 1"/>
    <property type="match status" value="1"/>
</dbReference>
<dbReference type="InterPro" id="IPR006108">
    <property type="entry name" value="3HC_DH_C"/>
</dbReference>
<keyword evidence="7" id="KW-0560">Oxidoreductase</keyword>
<organism evidence="17 18">
    <name type="scientific">Marinobacterium nitratireducens</name>
    <dbReference type="NCBI Taxonomy" id="518897"/>
    <lineage>
        <taxon>Bacteria</taxon>
        <taxon>Pseudomonadati</taxon>
        <taxon>Pseudomonadota</taxon>
        <taxon>Gammaproteobacteria</taxon>
        <taxon>Oceanospirillales</taxon>
        <taxon>Oceanospirillaceae</taxon>
        <taxon>Marinobacterium</taxon>
    </lineage>
</organism>
<dbReference type="SUPFAM" id="SSF52096">
    <property type="entry name" value="ClpP/crotonase"/>
    <property type="match status" value="1"/>
</dbReference>
<evidence type="ECO:0000313" key="18">
    <source>
        <dbReference type="Proteomes" id="UP000599578"/>
    </source>
</evidence>
<dbReference type="GO" id="GO:0008692">
    <property type="term" value="F:3-hydroxybutyryl-CoA epimerase activity"/>
    <property type="evidence" value="ECO:0007669"/>
    <property type="project" value="InterPro"/>
</dbReference>
<protein>
    <recommendedName>
        <fullName evidence="4">enoyl-CoA hydratase</fullName>
        <ecNumber evidence="4">4.2.1.17</ecNumber>
    </recommendedName>
</protein>
<reference evidence="17 18" key="1">
    <citation type="journal article" date="2014" name="Int. J. Syst. Evol. Microbiol.">
        <title>Complete genome sequence of Corynebacterium casei LMG S-19264T (=DSM 44701T), isolated from a smear-ripened cheese.</title>
        <authorList>
            <consortium name="US DOE Joint Genome Institute (JGI-PGF)"/>
            <person name="Walter F."/>
            <person name="Albersmeier A."/>
            <person name="Kalinowski J."/>
            <person name="Ruckert C."/>
        </authorList>
    </citation>
    <scope>NUCLEOTIDE SEQUENCE [LARGE SCALE GENOMIC DNA]</scope>
    <source>
        <strain evidence="17 18">CGMCC 1.7286</strain>
    </source>
</reference>
<evidence type="ECO:0000256" key="13">
    <source>
        <dbReference type="ARBA" id="ARBA00049556"/>
    </source>
</evidence>
<feature type="domain" description="3-hydroxyacyl-CoA dehydrogenase NAD binding" evidence="16">
    <location>
        <begin position="317"/>
        <end position="495"/>
    </location>
</feature>
<comment type="catalytic activity">
    <reaction evidence="13">
        <text>a (3S)-3-hydroxyacyl-CoA + NAD(+) = a 3-oxoacyl-CoA + NADH + H(+)</text>
        <dbReference type="Rhea" id="RHEA:22432"/>
        <dbReference type="ChEBI" id="CHEBI:15378"/>
        <dbReference type="ChEBI" id="CHEBI:57318"/>
        <dbReference type="ChEBI" id="CHEBI:57540"/>
        <dbReference type="ChEBI" id="CHEBI:57945"/>
        <dbReference type="ChEBI" id="CHEBI:90726"/>
        <dbReference type="EC" id="1.1.1.35"/>
    </reaction>
</comment>
<dbReference type="InterPro" id="IPR006176">
    <property type="entry name" value="3-OHacyl-CoA_DH_NAD-bd"/>
</dbReference>
<evidence type="ECO:0000256" key="8">
    <source>
        <dbReference type="ARBA" id="ARBA00023027"/>
    </source>
</evidence>
<evidence type="ECO:0000256" key="10">
    <source>
        <dbReference type="ARBA" id="ARBA00023235"/>
    </source>
</evidence>
<evidence type="ECO:0000256" key="9">
    <source>
        <dbReference type="ARBA" id="ARBA00023098"/>
    </source>
</evidence>
<comment type="similarity">
    <text evidence="14">Belongs to the enoyl-CoA hydratase/isomerase family.</text>
</comment>
<evidence type="ECO:0000256" key="2">
    <source>
        <dbReference type="ARBA" id="ARBA00007005"/>
    </source>
</evidence>
<evidence type="ECO:0000259" key="16">
    <source>
        <dbReference type="Pfam" id="PF02737"/>
    </source>
</evidence>
<keyword evidence="18" id="KW-1185">Reference proteome</keyword>